<dbReference type="Proteomes" id="UP000035444">
    <property type="component" value="Unassembled WGS sequence"/>
</dbReference>
<gene>
    <name evidence="1" type="ORF">WH96_17840</name>
</gene>
<dbReference type="AlphaFoldDB" id="A0A0H2MF35"/>
<reference evidence="1 2" key="1">
    <citation type="submission" date="2015-03" db="EMBL/GenBank/DDBJ databases">
        <title>Genome Sequence of Kiloniella spongiae MEBiC09566, isolated from a marine sponge.</title>
        <authorList>
            <person name="Shao Z."/>
            <person name="Wang L."/>
            <person name="Li X."/>
        </authorList>
    </citation>
    <scope>NUCLEOTIDE SEQUENCE [LARGE SCALE GENOMIC DNA]</scope>
    <source>
        <strain evidence="1 2">MEBiC09566</strain>
    </source>
</reference>
<dbReference type="OrthoDB" id="8480238at2"/>
<accession>A0A0H2MF35</accession>
<keyword evidence="2" id="KW-1185">Reference proteome</keyword>
<comment type="caution">
    <text evidence="1">The sequence shown here is derived from an EMBL/GenBank/DDBJ whole genome shotgun (WGS) entry which is preliminary data.</text>
</comment>
<organism evidence="1 2">
    <name type="scientific">Kiloniella spongiae</name>
    <dbReference type="NCBI Taxonomy" id="1489064"/>
    <lineage>
        <taxon>Bacteria</taxon>
        <taxon>Pseudomonadati</taxon>
        <taxon>Pseudomonadota</taxon>
        <taxon>Alphaproteobacteria</taxon>
        <taxon>Rhodospirillales</taxon>
        <taxon>Kiloniellaceae</taxon>
        <taxon>Kiloniella</taxon>
    </lineage>
</organism>
<evidence type="ECO:0000313" key="1">
    <source>
        <dbReference type="EMBL" id="KLN59362.1"/>
    </source>
</evidence>
<dbReference type="RefSeq" id="WP_047765594.1">
    <property type="nucleotide sequence ID" value="NZ_LAQL01000016.1"/>
</dbReference>
<sequence>MKKIIILIAILLLLGGGGFAGWWFFLKAPDSEEEIIEEIPEIPSAFLEFPPTVIHLIKEGIVTHHVTVKITIEVAEGPDLINAERWQIRLQNDFMTELHSLYYYRYFTQNGYTSEKITKRLIDVADKVMGKGVVRNVELLVEGITKPSNS</sequence>
<evidence type="ECO:0008006" key="3">
    <source>
        <dbReference type="Google" id="ProtNLM"/>
    </source>
</evidence>
<dbReference type="STRING" id="1489064.WH96_17840"/>
<name>A0A0H2MF35_9PROT</name>
<proteinExistence type="predicted"/>
<protein>
    <recommendedName>
        <fullName evidence="3">Flagellar protein FliL</fullName>
    </recommendedName>
</protein>
<evidence type="ECO:0000313" key="2">
    <source>
        <dbReference type="Proteomes" id="UP000035444"/>
    </source>
</evidence>
<dbReference type="EMBL" id="LAQL01000016">
    <property type="protein sequence ID" value="KLN59362.1"/>
    <property type="molecule type" value="Genomic_DNA"/>
</dbReference>